<reference evidence="2" key="1">
    <citation type="submission" date="2018-11" db="EMBL/GenBank/DDBJ databases">
        <authorList>
            <consortium name="Pathogen Informatics"/>
        </authorList>
    </citation>
    <scope>NUCLEOTIDE SEQUENCE</scope>
</reference>
<name>A0A3S4ZFN7_9PLAT</name>
<proteinExistence type="predicted"/>
<sequence length="862" mass="96392">MTKSTLDSQKLSHIQNDILHLKQCKIDLTQLTCLLFSGIQEDISRLVVCTTGIFLNAQPKKTSLAGTQTEFIDNSVNADSHVETTNLLSPAFSCKGQLDSLQLSLTHEESVKAGSIDRVFANQTFDIAQLATRLYEAQTERAELKMRSQALAYELACSQEASQHLEAAQAQLTAQVDELSSKLAHAHDERSLLVERLANLQAMVAMAGYPTDSRGGGASIDSGALELEEQLESVSQRGDYSADLGSLSHQILAQRENDLRNLDVDGDRESSSMGPPTPSLVGGIRSSLVSIRRRTVSLVQLLALFSYGCGRGSKLPSISAEELEAMRREADLLMNEVNWLHLHDSDITGQMEMTMHGLADELHAVQQANIGLRIERDRLTKQLLHSAEGLPSDHSEVYLHDIVDKFQATQQANLELQYERGQLTEEICQPSTETTAAVTATLIRYCDASVQATFDEGQTTLECKLRKELEDKVCEHVQLVRAYSELEASLACESLAKEDLIAQLRLAEEELSGLRVSFERYSRLSELLDHCVAKCSCLEAELSAINLDRPNIIFEDQLGMSEHAFHFSDNLNIDKALPDVESEFQGSTLHAESHNIIHQNVVDDNKDSTDWPVLINSKPFTLQDESAILRKSITSLETELSLAKSAYLELNEELLLTKASLNSMTMQHERFTELEKLGQFCSIKCSKLESELKSHPDTETVETQTYPENFSNEVENTVNGRAVFLNKAELENKVRKIACELMATKELLKIQAASYDERITSLIQKNSSLARSKAFSEESRSSWLKQGFDLRSESEIKRRSNEIDFDLTFNEDKTASNEEINVGEKMLKQANNQTRKNKEEHKLRGHIKDEEKNVCEKCGWAQ</sequence>
<dbReference type="EMBL" id="CAAALY010008525">
    <property type="protein sequence ID" value="VEL10271.1"/>
    <property type="molecule type" value="Genomic_DNA"/>
</dbReference>
<feature type="non-terminal residue" evidence="2">
    <location>
        <position position="1"/>
    </location>
</feature>
<feature type="coiled-coil region" evidence="1">
    <location>
        <begin position="127"/>
        <end position="189"/>
    </location>
</feature>
<keyword evidence="3" id="KW-1185">Reference proteome</keyword>
<keyword evidence="1" id="KW-0175">Coiled coil</keyword>
<gene>
    <name evidence="2" type="ORF">PXEA_LOCUS3711</name>
</gene>
<comment type="caution">
    <text evidence="2">The sequence shown here is derived from an EMBL/GenBank/DDBJ whole genome shotgun (WGS) entry which is preliminary data.</text>
</comment>
<evidence type="ECO:0000313" key="2">
    <source>
        <dbReference type="EMBL" id="VEL10271.1"/>
    </source>
</evidence>
<organism evidence="2 3">
    <name type="scientific">Protopolystoma xenopodis</name>
    <dbReference type="NCBI Taxonomy" id="117903"/>
    <lineage>
        <taxon>Eukaryota</taxon>
        <taxon>Metazoa</taxon>
        <taxon>Spiralia</taxon>
        <taxon>Lophotrochozoa</taxon>
        <taxon>Platyhelminthes</taxon>
        <taxon>Monogenea</taxon>
        <taxon>Polyopisthocotylea</taxon>
        <taxon>Polystomatidea</taxon>
        <taxon>Polystomatidae</taxon>
        <taxon>Protopolystoma</taxon>
    </lineage>
</organism>
<dbReference type="AlphaFoldDB" id="A0A3S4ZFN7"/>
<evidence type="ECO:0000313" key="3">
    <source>
        <dbReference type="Proteomes" id="UP000784294"/>
    </source>
</evidence>
<protein>
    <submittedName>
        <fullName evidence="2">Uncharacterized protein</fullName>
    </submittedName>
</protein>
<dbReference type="Proteomes" id="UP000784294">
    <property type="component" value="Unassembled WGS sequence"/>
</dbReference>
<accession>A0A3S4ZFN7</accession>
<evidence type="ECO:0000256" key="1">
    <source>
        <dbReference type="SAM" id="Coils"/>
    </source>
</evidence>